<sequence length="350" mass="38373">MLYQGAFKRVPSVGAISIRLRRPQPAACLKDAIRQDPNAEEVVQKCGAIVASIRKSTADTEEVLNVAGLHLESHNATTWNSQLRMMRKLVTNFSSHSGFTETLHACKKAKLSKYDLMLATDLIELLSPVEEATELLQKRHDTAGLLLPALRNIEVCLAETLSKGTLICKEAAKGLQRSLEKRFASTWSDSIFLMGALLDPRFKSSWCSAPTAEQIRSAVLGRGPLLLGQDSASTVANADSEAGPSRLMFKNIRQNDNAHQDNTPGSIAGEISLYLSEGTCADTVKPLSYWKANESRFPLLSRLARAVFTVNATSADVERVFSTASLIMTAKRNRLSSASFEQLMFVKRNT</sequence>
<dbReference type="AlphaFoldDB" id="A0A224ZC45"/>
<dbReference type="SUPFAM" id="SSF53098">
    <property type="entry name" value="Ribonuclease H-like"/>
    <property type="match status" value="1"/>
</dbReference>
<reference evidence="2" key="1">
    <citation type="journal article" date="2017" name="Parasit. Vectors">
        <title>Sialotranscriptomics of Rhipicephalus zambeziensis reveals intricate expression profiles of secretory proteins and suggests tight temporal transcriptional regulation during blood-feeding.</title>
        <authorList>
            <person name="de Castro M.H."/>
            <person name="de Klerk D."/>
            <person name="Pienaar R."/>
            <person name="Rees D.J.G."/>
            <person name="Mans B.J."/>
        </authorList>
    </citation>
    <scope>NUCLEOTIDE SEQUENCE</scope>
    <source>
        <tissue evidence="2">Salivary glands</tissue>
    </source>
</reference>
<dbReference type="GO" id="GO:0006357">
    <property type="term" value="P:regulation of transcription by RNA polymerase II"/>
    <property type="evidence" value="ECO:0007669"/>
    <property type="project" value="TreeGrafter"/>
</dbReference>
<dbReference type="InterPro" id="IPR052717">
    <property type="entry name" value="Vacuolar_transposase_reg"/>
</dbReference>
<dbReference type="GO" id="GO:0005634">
    <property type="term" value="C:nucleus"/>
    <property type="evidence" value="ECO:0007669"/>
    <property type="project" value="TreeGrafter"/>
</dbReference>
<protein>
    <submittedName>
        <fullName evidence="2">Zinc finger BED domain-containing protein 4-like isoform</fullName>
    </submittedName>
</protein>
<name>A0A224ZC45_9ACAR</name>
<accession>A0A224ZC45</accession>
<proteinExistence type="predicted"/>
<evidence type="ECO:0000313" key="2">
    <source>
        <dbReference type="EMBL" id="MAA24570.1"/>
    </source>
</evidence>
<dbReference type="GO" id="GO:0046983">
    <property type="term" value="F:protein dimerization activity"/>
    <property type="evidence" value="ECO:0007669"/>
    <property type="project" value="InterPro"/>
</dbReference>
<organism evidence="2">
    <name type="scientific">Rhipicephalus zambeziensis</name>
    <dbReference type="NCBI Taxonomy" id="60191"/>
    <lineage>
        <taxon>Eukaryota</taxon>
        <taxon>Metazoa</taxon>
        <taxon>Ecdysozoa</taxon>
        <taxon>Arthropoda</taxon>
        <taxon>Chelicerata</taxon>
        <taxon>Arachnida</taxon>
        <taxon>Acari</taxon>
        <taxon>Parasitiformes</taxon>
        <taxon>Ixodida</taxon>
        <taxon>Ixodoidea</taxon>
        <taxon>Ixodidae</taxon>
        <taxon>Rhipicephalinae</taxon>
        <taxon>Rhipicephalus</taxon>
        <taxon>Rhipicephalus</taxon>
    </lineage>
</organism>
<dbReference type="Pfam" id="PF05699">
    <property type="entry name" value="Dimer_Tnp_hAT"/>
    <property type="match status" value="1"/>
</dbReference>
<dbReference type="PANTHER" id="PTHR46169:SF15">
    <property type="entry name" value="INNER CENTROMERE PROTEIN A-LIKE ISOFORM X1-RELATED"/>
    <property type="match status" value="1"/>
</dbReference>
<dbReference type="InterPro" id="IPR008906">
    <property type="entry name" value="HATC_C_dom"/>
</dbReference>
<dbReference type="InterPro" id="IPR012337">
    <property type="entry name" value="RNaseH-like_sf"/>
</dbReference>
<dbReference type="PANTHER" id="PTHR46169">
    <property type="entry name" value="DNA REPLICATION-RELATED ELEMENT FACTOR, ISOFORM A"/>
    <property type="match status" value="1"/>
</dbReference>
<feature type="domain" description="HAT C-terminal dimerisation" evidence="1">
    <location>
        <begin position="270"/>
        <end position="349"/>
    </location>
</feature>
<evidence type="ECO:0000259" key="1">
    <source>
        <dbReference type="Pfam" id="PF05699"/>
    </source>
</evidence>
<dbReference type="EMBL" id="GFPF01013424">
    <property type="protein sequence ID" value="MAA24570.1"/>
    <property type="molecule type" value="Transcribed_RNA"/>
</dbReference>